<dbReference type="Gene3D" id="3.40.1170.10">
    <property type="entry name" value="DNA repair protein MutS, domain I"/>
    <property type="match status" value="1"/>
</dbReference>
<evidence type="ECO:0000256" key="3">
    <source>
        <dbReference type="ARBA" id="ARBA00011009"/>
    </source>
</evidence>
<dbReference type="InterPro" id="IPR007861">
    <property type="entry name" value="DNA_mismatch_repair_MutS_clamp"/>
</dbReference>
<dbReference type="InterPro" id="IPR007696">
    <property type="entry name" value="DNA_mismatch_repair_MutS_core"/>
</dbReference>
<keyword evidence="7" id="KW-0067">ATP-binding</keyword>
<dbReference type="Pfam" id="PF00488">
    <property type="entry name" value="MutS_V"/>
    <property type="match status" value="1"/>
</dbReference>
<dbReference type="Proteomes" id="UP000237438">
    <property type="component" value="Unassembled WGS sequence"/>
</dbReference>
<dbReference type="NCBIfam" id="NF003810">
    <property type="entry name" value="PRK05399.1"/>
    <property type="match status" value="1"/>
</dbReference>
<dbReference type="Pfam" id="PF01624">
    <property type="entry name" value="MutS_I"/>
    <property type="match status" value="1"/>
</dbReference>
<dbReference type="FunFam" id="1.10.1040.10:FF:000004">
    <property type="entry name" value="Glycerol-3-phosphate dehydrogenase [NAD(+)]"/>
    <property type="match status" value="1"/>
</dbReference>
<dbReference type="GO" id="GO:0046168">
    <property type="term" value="P:glycerol-3-phosphate catabolic process"/>
    <property type="evidence" value="ECO:0007669"/>
    <property type="project" value="UniProtKB-UniRule"/>
</dbReference>
<dbReference type="InterPro" id="IPR013328">
    <property type="entry name" value="6PGD_dom2"/>
</dbReference>
<feature type="compositionally biased region" description="Polar residues" evidence="17">
    <location>
        <begin position="469"/>
        <end position="493"/>
    </location>
</feature>
<dbReference type="Pfam" id="PF07479">
    <property type="entry name" value="NAD_Gly3P_dh_C"/>
    <property type="match status" value="1"/>
</dbReference>
<dbReference type="Gene3D" id="3.40.50.720">
    <property type="entry name" value="NAD(P)-binding Rossmann-like Domain"/>
    <property type="match status" value="1"/>
</dbReference>
<name>A0A2S4PY82_9PEZI</name>
<evidence type="ECO:0000256" key="12">
    <source>
        <dbReference type="ARBA" id="ARBA00023242"/>
    </source>
</evidence>
<dbReference type="InterPro" id="IPR045076">
    <property type="entry name" value="MutS"/>
</dbReference>
<feature type="compositionally biased region" description="Basic and acidic residues" evidence="17">
    <location>
        <begin position="438"/>
        <end position="447"/>
    </location>
</feature>
<dbReference type="Gene3D" id="3.30.420.110">
    <property type="entry name" value="MutS, connector domain"/>
    <property type="match status" value="1"/>
</dbReference>
<evidence type="ECO:0000256" key="17">
    <source>
        <dbReference type="SAM" id="MobiDB-lite"/>
    </source>
</evidence>
<comment type="caution">
    <text evidence="19">The sequence shown here is derived from an EMBL/GenBank/DDBJ whole genome shotgun (WGS) entry which is preliminary data.</text>
</comment>
<dbReference type="SUPFAM" id="SSF48334">
    <property type="entry name" value="DNA repair protein MutS, domain III"/>
    <property type="match status" value="1"/>
</dbReference>
<feature type="domain" description="DNA mismatch repair proteins mutS family" evidence="18">
    <location>
        <begin position="1348"/>
        <end position="1364"/>
    </location>
</feature>
<evidence type="ECO:0000256" key="1">
    <source>
        <dbReference type="ARBA" id="ARBA00004123"/>
    </source>
</evidence>
<dbReference type="GO" id="GO:0006298">
    <property type="term" value="P:mismatch repair"/>
    <property type="evidence" value="ECO:0007669"/>
    <property type="project" value="InterPro"/>
</dbReference>
<evidence type="ECO:0000256" key="13">
    <source>
        <dbReference type="ARBA" id="ARBA00048683"/>
    </source>
</evidence>
<dbReference type="GO" id="GO:0140664">
    <property type="term" value="F:ATP-dependent DNA damage sensor activity"/>
    <property type="evidence" value="ECO:0007669"/>
    <property type="project" value="InterPro"/>
</dbReference>
<evidence type="ECO:0000259" key="18">
    <source>
        <dbReference type="PROSITE" id="PS00486"/>
    </source>
</evidence>
<evidence type="ECO:0000256" key="8">
    <source>
        <dbReference type="ARBA" id="ARBA00023002"/>
    </source>
</evidence>
<dbReference type="InterPro" id="IPR006168">
    <property type="entry name" value="G3P_DH_NAD-dep"/>
</dbReference>
<dbReference type="SMART" id="SM00533">
    <property type="entry name" value="MUTSd"/>
    <property type="match status" value="1"/>
</dbReference>
<comment type="similarity">
    <text evidence="3 15">Belongs to the NAD-dependent glycerol-3-phosphate dehydrogenase family.</text>
</comment>
<keyword evidence="10" id="KW-0238">DNA-binding</keyword>
<dbReference type="FunFam" id="1.10.1420.10:FF:000004">
    <property type="entry name" value="DNA mismatch repair protein Msh3"/>
    <property type="match status" value="1"/>
</dbReference>
<sequence>MALLDLPTKKHRVAVIGSGNWGSTIAKIVAENTKEHPELFEEHVQMWVYEEEITLPQDSKYTIDNESKPRKLTDIINTYHENVKYLPGITLPLNVIANSSLVDAARNSSILIFNLPHQFIGRITKQLEGHILPYARGISCIKGVNVTEAQINLFSEWIGEGLGIYCGALSGANIANEIAREMWCETTIAYDPPSVDSRVTTPTSSSPMSFSINNSITSIESNGVSRARKNNLKPIPSEYPPLDHAVFKHYFIDIISTLEWFPMWQAAVMRVGLLEMVRFGKEFFGQTVRTETFTEESCGVADLITSCSGGRNYRCAKLSVEQNLSITEVEQKELNGQKLQGTLTAKEVNVFLKTRGREEAYPLFKAVLDILENRNTVDDIPLLLSTASSSQQSTISRFFTKRCVNPEVPPSSSPPSTPSLSESVILHDTENRPQVSKDTLKRPRSEIETELSESGDDEPPKLTKRSKQSQEGTLSIYDMSNTSPRSIESSKSKLNLQTEKYLLKRYERATTTNDGSPEDEENALVERERQKELHQQWIKKMGKTDLGRKYIKNDSLIENEDGKSEGENDEDNVRVTKVRKKGAKTGNLTPLEIQFLEIKRNCLDTILIVEVGYKFKFFGEDARIAAKELSIVCIPGKLRYDEHPSEAHMTRFASASIPVHRLSIHAKRLVQAGHKIGVVRQIETAALKKAGDNRNTPFTRKLVNVYTKGTYIDDEEELQNSFSTRGDRTSSTGYLLCLTESKSKSKNANVDEIVSLGILAVQPSTGEIFYDNFDDDFLRGEFETRLMHLAPCEILVVGDLTQTTDKLIQHISSSSINVFGDQIRLEKVNKGETFAAESFSHVSQFYAKNLETQNSRDEEQEQCLLDKVLNLPENVTICLSAMITHLSKYGLEHVFKLTKYFESFSTRSHMLMNGNTLTSLEIFLNQTEHKEKGSLFWSLDKTQTRFGQRLLRKWVGRPLLDKAQIEERVNAVEELKNGYQTPRVDKIHSLLRNIKSDLERSLIRIYYGKCTRPELFTLLKTFQVITNEYAHVKTPSDAGFTSLLLSNALATLPSISEIIVDFLSKISAEPARNDDKYAFFHPDHENDMITNHKMGIAVVEQELDAYRSSATSVLGMSKRLPYVTSAGIEYLFEIQSRDLKSVPASWIKVSGTKFVSRFHTPEVIRMLRERDQHKESLSTVCDAAFAEFLAQISQHYVLLRDSIVALATLDCLYSLALVALQPGYNKPQISNSTGINITQGRHPMVEQLLASTYIANNTNLSTELGQTRALCITGPNMGGKSSYVRHVALLVIMAQIGSYLPCDDASIGLFDGIFTRMGAYDSLFTRQSTFQVELSETASILKSATTRSLVILDELGRGTSTHDGVAIAASTLEWIVREKRCLCLFITHYQSLATIARIFETDSALKNIHMKFESTNRANFIKDSNLSREDIDDEEITFLYEIGEGVAYRSYGLNVARLAHVPKVVLEIASKKSHEMELEVKKKGLHKISKLMNNVFKTNVDTDLEQLIIGMEIL</sequence>
<feature type="compositionally biased region" description="Acidic residues" evidence="17">
    <location>
        <begin position="448"/>
        <end position="457"/>
    </location>
</feature>
<dbReference type="Gene3D" id="1.10.1040.10">
    <property type="entry name" value="N-(1-d-carboxylethyl)-l-norvaline Dehydrogenase, domain 2"/>
    <property type="match status" value="1"/>
</dbReference>
<evidence type="ECO:0000256" key="16">
    <source>
        <dbReference type="RuleBase" id="RU361243"/>
    </source>
</evidence>
<keyword evidence="12" id="KW-0539">Nucleus</keyword>
<dbReference type="GO" id="GO:0005524">
    <property type="term" value="F:ATP binding"/>
    <property type="evidence" value="ECO:0007669"/>
    <property type="project" value="UniProtKB-KW"/>
</dbReference>
<dbReference type="PROSITE" id="PS00486">
    <property type="entry name" value="DNA_MISMATCH_REPAIR_2"/>
    <property type="match status" value="1"/>
</dbReference>
<dbReference type="InterPro" id="IPR007695">
    <property type="entry name" value="DNA_mismatch_repair_MutS-lik_N"/>
</dbReference>
<dbReference type="Gene3D" id="3.40.50.300">
    <property type="entry name" value="P-loop containing nucleotide triphosphate hydrolases"/>
    <property type="match status" value="1"/>
</dbReference>
<dbReference type="Pfam" id="PF05192">
    <property type="entry name" value="MutS_III"/>
    <property type="match status" value="1"/>
</dbReference>
<dbReference type="InterPro" id="IPR006109">
    <property type="entry name" value="G3P_DH_NAD-dep_C"/>
</dbReference>
<accession>A0A2S4PY82</accession>
<dbReference type="Pfam" id="PF05190">
    <property type="entry name" value="MutS_IV"/>
    <property type="match status" value="1"/>
</dbReference>
<dbReference type="InterPro" id="IPR017751">
    <property type="entry name" value="G3P_DH_NAD-dep_euk"/>
</dbReference>
<dbReference type="GO" id="GO:0051287">
    <property type="term" value="F:NAD binding"/>
    <property type="evidence" value="ECO:0007669"/>
    <property type="project" value="UniProtKB-UniRule"/>
</dbReference>
<comment type="catalytic activity">
    <reaction evidence="13 16">
        <text>sn-glycerol 3-phosphate + NAD(+) = dihydroxyacetone phosphate + NADH + H(+)</text>
        <dbReference type="Rhea" id="RHEA:11092"/>
        <dbReference type="ChEBI" id="CHEBI:15378"/>
        <dbReference type="ChEBI" id="CHEBI:57540"/>
        <dbReference type="ChEBI" id="CHEBI:57597"/>
        <dbReference type="ChEBI" id="CHEBI:57642"/>
        <dbReference type="ChEBI" id="CHEBI:57945"/>
        <dbReference type="EC" id="1.1.1.8"/>
    </reaction>
</comment>
<keyword evidence="6" id="KW-0227">DNA damage</keyword>
<comment type="similarity">
    <text evidence="2">Belongs to the DNA mismatch repair MutS family. MSH3 subfamily.</text>
</comment>
<dbReference type="GO" id="GO:0042803">
    <property type="term" value="F:protein homodimerization activity"/>
    <property type="evidence" value="ECO:0007669"/>
    <property type="project" value="InterPro"/>
</dbReference>
<dbReference type="FunFam" id="3.30.420.110:FF:000008">
    <property type="entry name" value="DNA mismatch repair protein"/>
    <property type="match status" value="1"/>
</dbReference>
<dbReference type="GO" id="GO:0005975">
    <property type="term" value="P:carbohydrate metabolic process"/>
    <property type="evidence" value="ECO:0007669"/>
    <property type="project" value="InterPro"/>
</dbReference>
<dbReference type="GO" id="GO:0141152">
    <property type="term" value="F:glycerol-3-phosphate dehydrogenase (NAD+) activity"/>
    <property type="evidence" value="ECO:0007669"/>
    <property type="project" value="UniProtKB-UniRule"/>
</dbReference>
<dbReference type="PANTHER" id="PTHR11361">
    <property type="entry name" value="DNA MISMATCH REPAIR PROTEIN MUTS FAMILY MEMBER"/>
    <property type="match status" value="1"/>
</dbReference>
<dbReference type="PANTHER" id="PTHR11361:SF122">
    <property type="entry name" value="DNA MISMATCH REPAIR PROTEIN MSH3"/>
    <property type="match status" value="1"/>
</dbReference>
<dbReference type="GO" id="GO:0005634">
    <property type="term" value="C:nucleus"/>
    <property type="evidence" value="ECO:0007669"/>
    <property type="project" value="UniProtKB-SubCell"/>
</dbReference>
<dbReference type="SUPFAM" id="SSF48179">
    <property type="entry name" value="6-phosphogluconate dehydrogenase C-terminal domain-like"/>
    <property type="match status" value="1"/>
</dbReference>
<dbReference type="InterPro" id="IPR036187">
    <property type="entry name" value="DNA_mismatch_repair_MutS_sf"/>
</dbReference>
<organism evidence="19 20">
    <name type="scientific">Erysiphe pulchra</name>
    <dbReference type="NCBI Taxonomy" id="225359"/>
    <lineage>
        <taxon>Eukaryota</taxon>
        <taxon>Fungi</taxon>
        <taxon>Dikarya</taxon>
        <taxon>Ascomycota</taxon>
        <taxon>Pezizomycotina</taxon>
        <taxon>Leotiomycetes</taxon>
        <taxon>Erysiphales</taxon>
        <taxon>Erysiphaceae</taxon>
        <taxon>Erysiphe</taxon>
    </lineage>
</organism>
<keyword evidence="8 15" id="KW-0560">Oxidoreductase</keyword>
<evidence type="ECO:0000256" key="5">
    <source>
        <dbReference type="ARBA" id="ARBA00022741"/>
    </source>
</evidence>
<dbReference type="GO" id="GO:0030983">
    <property type="term" value="F:mismatched DNA binding"/>
    <property type="evidence" value="ECO:0007669"/>
    <property type="project" value="InterPro"/>
</dbReference>
<dbReference type="InterPro" id="IPR000432">
    <property type="entry name" value="DNA_mismatch_repair_MutS_C"/>
</dbReference>
<evidence type="ECO:0000313" key="19">
    <source>
        <dbReference type="EMBL" id="POS86994.1"/>
    </source>
</evidence>
<feature type="compositionally biased region" description="Pro residues" evidence="17">
    <location>
        <begin position="407"/>
        <end position="417"/>
    </location>
</feature>
<evidence type="ECO:0000256" key="7">
    <source>
        <dbReference type="ARBA" id="ARBA00022840"/>
    </source>
</evidence>
<evidence type="ECO:0000256" key="9">
    <source>
        <dbReference type="ARBA" id="ARBA00023027"/>
    </source>
</evidence>
<evidence type="ECO:0000256" key="15">
    <source>
        <dbReference type="RuleBase" id="RU000437"/>
    </source>
</evidence>
<keyword evidence="20" id="KW-1185">Reference proteome</keyword>
<dbReference type="SUPFAM" id="SSF55271">
    <property type="entry name" value="DNA repair protein MutS, domain I"/>
    <property type="match status" value="1"/>
</dbReference>
<protein>
    <recommendedName>
        <fullName evidence="14 16">Glycerol-3-phosphate dehydrogenase [NAD(+)]</fullName>
        <ecNumber evidence="4 16">1.1.1.8</ecNumber>
    </recommendedName>
</protein>
<keyword evidence="11" id="KW-0234">DNA repair</keyword>
<dbReference type="InterPro" id="IPR027417">
    <property type="entry name" value="P-loop_NTPase"/>
</dbReference>
<comment type="subcellular location">
    <subcellularLocation>
        <location evidence="1">Nucleus</location>
    </subcellularLocation>
</comment>
<dbReference type="InterPro" id="IPR036291">
    <property type="entry name" value="NAD(P)-bd_dom_sf"/>
</dbReference>
<dbReference type="FunFam" id="3.40.1170.10:FF:000006">
    <property type="entry name" value="DNA mismatch repair protein"/>
    <property type="match status" value="1"/>
</dbReference>
<dbReference type="Pfam" id="PF01210">
    <property type="entry name" value="NAD_Gly3P_dh_N"/>
    <property type="match status" value="1"/>
</dbReference>
<dbReference type="EMBL" id="PEDP01000211">
    <property type="protein sequence ID" value="POS86994.1"/>
    <property type="molecule type" value="Genomic_DNA"/>
</dbReference>
<evidence type="ECO:0000256" key="4">
    <source>
        <dbReference type="ARBA" id="ARBA00013218"/>
    </source>
</evidence>
<evidence type="ECO:0000256" key="6">
    <source>
        <dbReference type="ARBA" id="ARBA00022763"/>
    </source>
</evidence>
<dbReference type="SUPFAM" id="SSF52540">
    <property type="entry name" value="P-loop containing nucleoside triphosphate hydrolases"/>
    <property type="match status" value="1"/>
</dbReference>
<evidence type="ECO:0000256" key="2">
    <source>
        <dbReference type="ARBA" id="ARBA00007094"/>
    </source>
</evidence>
<reference evidence="19 20" key="1">
    <citation type="submission" date="2017-10" db="EMBL/GenBank/DDBJ databases">
        <title>Development of genomic resources for the powdery mildew, Erysiphe pulchra.</title>
        <authorList>
            <person name="Wadl P.A."/>
            <person name="Mack B.M."/>
            <person name="Moore G."/>
            <person name="Beltz S.B."/>
        </authorList>
    </citation>
    <scope>NUCLEOTIDE SEQUENCE [LARGE SCALE GENOMIC DNA]</scope>
    <source>
        <strain evidence="19">Cflorida</strain>
    </source>
</reference>
<dbReference type="EC" id="1.1.1.8" evidence="4 16"/>
<evidence type="ECO:0000256" key="11">
    <source>
        <dbReference type="ARBA" id="ARBA00023204"/>
    </source>
</evidence>
<proteinExistence type="inferred from homology"/>
<feature type="region of interest" description="Disordered" evidence="17">
    <location>
        <begin position="406"/>
        <end position="493"/>
    </location>
</feature>
<dbReference type="NCBIfam" id="TIGR03376">
    <property type="entry name" value="glycerol3P_DH"/>
    <property type="match status" value="1"/>
</dbReference>
<dbReference type="InterPro" id="IPR011128">
    <property type="entry name" value="G3P_DH_NAD-dep_N"/>
</dbReference>
<dbReference type="PRINTS" id="PR00077">
    <property type="entry name" value="GPDHDRGNASE"/>
</dbReference>
<keyword evidence="5" id="KW-0547">Nucleotide-binding</keyword>
<keyword evidence="9 15" id="KW-0520">NAD</keyword>
<evidence type="ECO:0000313" key="20">
    <source>
        <dbReference type="Proteomes" id="UP000237438"/>
    </source>
</evidence>
<evidence type="ECO:0000256" key="10">
    <source>
        <dbReference type="ARBA" id="ARBA00023125"/>
    </source>
</evidence>
<dbReference type="SUPFAM" id="SSF51735">
    <property type="entry name" value="NAD(P)-binding Rossmann-fold domains"/>
    <property type="match status" value="1"/>
</dbReference>
<dbReference type="GO" id="GO:0006312">
    <property type="term" value="P:mitotic recombination"/>
    <property type="evidence" value="ECO:0007669"/>
    <property type="project" value="TreeGrafter"/>
</dbReference>
<dbReference type="InterPro" id="IPR008927">
    <property type="entry name" value="6-PGluconate_DH-like_C_sf"/>
</dbReference>
<dbReference type="Gene3D" id="1.10.1420.10">
    <property type="match status" value="2"/>
</dbReference>
<dbReference type="SMART" id="SM00534">
    <property type="entry name" value="MUTSac"/>
    <property type="match status" value="1"/>
</dbReference>
<dbReference type="InterPro" id="IPR036678">
    <property type="entry name" value="MutS_con_dom_sf"/>
</dbReference>
<evidence type="ECO:0000256" key="14">
    <source>
        <dbReference type="ARBA" id="ARBA00072861"/>
    </source>
</evidence>
<dbReference type="STRING" id="225359.A0A2S4PY82"/>
<gene>
    <name evidence="19" type="ORF">EPUL_001136</name>
</gene>
<dbReference type="InterPro" id="IPR016151">
    <property type="entry name" value="DNA_mismatch_repair_MutS_N"/>
</dbReference>
<dbReference type="OrthoDB" id="121051at2759"/>